<organism evidence="1 2">
    <name type="scientific">Candidatus Sungbacteria bacterium RIFCSPHIGHO2_02_FULL_49_20</name>
    <dbReference type="NCBI Taxonomy" id="1802272"/>
    <lineage>
        <taxon>Bacteria</taxon>
        <taxon>Candidatus Sungiibacteriota</taxon>
    </lineage>
</organism>
<evidence type="ECO:0000313" key="2">
    <source>
        <dbReference type="Proteomes" id="UP000178710"/>
    </source>
</evidence>
<evidence type="ECO:0000313" key="1">
    <source>
        <dbReference type="EMBL" id="OHA01897.1"/>
    </source>
</evidence>
<dbReference type="EMBL" id="MHQK01000016">
    <property type="protein sequence ID" value="OHA01897.1"/>
    <property type="molecule type" value="Genomic_DNA"/>
</dbReference>
<comment type="caution">
    <text evidence="1">The sequence shown here is derived from an EMBL/GenBank/DDBJ whole genome shotgun (WGS) entry which is preliminary data.</text>
</comment>
<dbReference type="AlphaFoldDB" id="A0A1G2KR31"/>
<proteinExistence type="predicted"/>
<protein>
    <submittedName>
        <fullName evidence="1">Uncharacterized protein</fullName>
    </submittedName>
</protein>
<dbReference type="Proteomes" id="UP000178710">
    <property type="component" value="Unassembled WGS sequence"/>
</dbReference>
<reference evidence="1 2" key="1">
    <citation type="journal article" date="2016" name="Nat. Commun.">
        <title>Thousands of microbial genomes shed light on interconnected biogeochemical processes in an aquifer system.</title>
        <authorList>
            <person name="Anantharaman K."/>
            <person name="Brown C.T."/>
            <person name="Hug L.A."/>
            <person name="Sharon I."/>
            <person name="Castelle C.J."/>
            <person name="Probst A.J."/>
            <person name="Thomas B.C."/>
            <person name="Singh A."/>
            <person name="Wilkins M.J."/>
            <person name="Karaoz U."/>
            <person name="Brodie E.L."/>
            <person name="Williams K.H."/>
            <person name="Hubbard S.S."/>
            <person name="Banfield J.F."/>
        </authorList>
    </citation>
    <scope>NUCLEOTIDE SEQUENCE [LARGE SCALE GENOMIC DNA]</scope>
</reference>
<accession>A0A1G2KR31</accession>
<gene>
    <name evidence="1" type="ORF">A3C12_00960</name>
</gene>
<sequence length="102" mass="11559">MPEVTVQLTLRHGSGRRQLFIEAPPSGERAVLMQIVRNPDHDFSSFHREAMRRVAFEPSRSSDSKFHASVWLGACELERLGFVPDEISLMLCAPVIEQILAR</sequence>
<name>A0A1G2KR31_9BACT</name>